<comment type="similarity">
    <text evidence="1">Belongs to the fructosamine kinase family.</text>
</comment>
<evidence type="ECO:0000313" key="2">
    <source>
        <dbReference type="EMBL" id="QGG97072.1"/>
    </source>
</evidence>
<keyword evidence="1" id="KW-0418">Kinase</keyword>
<dbReference type="Proteomes" id="UP000334019">
    <property type="component" value="Chromosome"/>
</dbReference>
<dbReference type="EMBL" id="CP045851">
    <property type="protein sequence ID" value="QGG97072.1"/>
    <property type="molecule type" value="Genomic_DNA"/>
</dbReference>
<dbReference type="Gene3D" id="1.20.1270.240">
    <property type="match status" value="1"/>
</dbReference>
<dbReference type="InterPro" id="IPR011009">
    <property type="entry name" value="Kinase-like_dom_sf"/>
</dbReference>
<dbReference type="PANTHER" id="PTHR12149:SF8">
    <property type="entry name" value="PROTEIN-RIBULOSAMINE 3-KINASE"/>
    <property type="match status" value="1"/>
</dbReference>
<gene>
    <name evidence="2" type="ORF">GH723_10045</name>
</gene>
<sequence length="284" mass="30258">MRDALSAALGASVRRADPVRGGDVATAYRVELDGGEVVFAKTHDAAPPGFFTTEASGLEWLRAADAVPVPQVLAVSDDPAFLVLPWIDESRRSTADGEATFGRLLASMHRSGAPTFGRVDRRPTGSRSLPNDPCDTWAEFYAERRLLPLASMAEASGALAGGTIEGMRRVAARLVEVAGRSAAEPPARLHGDLWGGNRLVDVEGRSWLIDPACHGGHREFDLAMMRLFGGFGAAAFEAYDDAHPLAEGWDERVALHQIAPLAVHAIKFGGGYAAATDGAVRRYL</sequence>
<dbReference type="Gene3D" id="1.10.510.10">
    <property type="entry name" value="Transferase(Phosphotransferase) domain 1"/>
    <property type="match status" value="1"/>
</dbReference>
<dbReference type="Gene3D" id="3.30.200.20">
    <property type="entry name" value="Phosphorylase Kinase, domain 1"/>
    <property type="match status" value="1"/>
</dbReference>
<name>A0A5Q2RQ12_9ACTN</name>
<accession>A0A5Q2RQ12</accession>
<proteinExistence type="inferred from homology"/>
<protein>
    <submittedName>
        <fullName evidence="2">Phosphotransferase</fullName>
    </submittedName>
</protein>
<keyword evidence="3" id="KW-1185">Reference proteome</keyword>
<dbReference type="Pfam" id="PF03881">
    <property type="entry name" value="Fructosamin_kin"/>
    <property type="match status" value="1"/>
</dbReference>
<evidence type="ECO:0000256" key="1">
    <source>
        <dbReference type="PIRNR" id="PIRNR006221"/>
    </source>
</evidence>
<dbReference type="SUPFAM" id="SSF56112">
    <property type="entry name" value="Protein kinase-like (PK-like)"/>
    <property type="match status" value="1"/>
</dbReference>
<dbReference type="AlphaFoldDB" id="A0A5Q2RQ12"/>
<dbReference type="KEGG" id="atq:GH723_10045"/>
<dbReference type="GO" id="GO:0016301">
    <property type="term" value="F:kinase activity"/>
    <property type="evidence" value="ECO:0007669"/>
    <property type="project" value="UniProtKB-UniRule"/>
</dbReference>
<reference evidence="2 3" key="1">
    <citation type="submission" date="2019-11" db="EMBL/GenBank/DDBJ databases">
        <authorList>
            <person name="He Y."/>
        </authorList>
    </citation>
    <scope>NUCLEOTIDE SEQUENCE [LARGE SCALE GENOMIC DNA]</scope>
    <source>
        <strain evidence="2 3">SCSIO 58843</strain>
    </source>
</reference>
<evidence type="ECO:0000313" key="3">
    <source>
        <dbReference type="Proteomes" id="UP000334019"/>
    </source>
</evidence>
<dbReference type="PANTHER" id="PTHR12149">
    <property type="entry name" value="FRUCTOSAMINE 3 KINASE-RELATED PROTEIN"/>
    <property type="match status" value="1"/>
</dbReference>
<dbReference type="PIRSF" id="PIRSF006221">
    <property type="entry name" value="Ketosamine-3-kinase"/>
    <property type="match status" value="1"/>
</dbReference>
<dbReference type="InterPro" id="IPR016477">
    <property type="entry name" value="Fructo-/Ketosamine-3-kinase"/>
</dbReference>
<organism evidence="2 3">
    <name type="scientific">Actinomarinicola tropica</name>
    <dbReference type="NCBI Taxonomy" id="2789776"/>
    <lineage>
        <taxon>Bacteria</taxon>
        <taxon>Bacillati</taxon>
        <taxon>Actinomycetota</taxon>
        <taxon>Acidimicrobiia</taxon>
        <taxon>Acidimicrobiales</taxon>
        <taxon>Iamiaceae</taxon>
        <taxon>Actinomarinicola</taxon>
    </lineage>
</organism>
<keyword evidence="1 2" id="KW-0808">Transferase</keyword>